<accession>A0ABD3P161</accession>
<dbReference type="PANTHER" id="PTHR10334">
    <property type="entry name" value="CYSTEINE-RICH SECRETORY PROTEIN-RELATED"/>
    <property type="match status" value="1"/>
</dbReference>
<dbReference type="Pfam" id="PF17963">
    <property type="entry name" value="Big_9"/>
    <property type="match status" value="1"/>
</dbReference>
<dbReference type="InterPro" id="IPR001283">
    <property type="entry name" value="CRISP-related"/>
</dbReference>
<evidence type="ECO:0000313" key="4">
    <source>
        <dbReference type="Proteomes" id="UP001530400"/>
    </source>
</evidence>
<dbReference type="Proteomes" id="UP001530400">
    <property type="component" value="Unassembled WGS sequence"/>
</dbReference>
<sequence length="502" mass="55865">MKFSGLSLICIVSSAYISTSSALELEWGTTVEAPETPEVPTQQQKEHIQALDDQAITIAGESVDIDVLANDLIHSADPSSLSLSLMLRGRNGYCVVHEETDFIVYYPKHRYAGYDECEYVVCDADKVCDSAKVTITIVKAVAFNEESTASPDRPAIDEILDGLNITGYTPEAGNETVLANPDKVPITEDVEITEVSGIMHYSNDVALDSFSCPYGQSSITIEVQADKYGDDTTWTLTREYEDGTSEAGLSGGPYDSNGFESQHLCVPKPSKWLFTIADQYGDGFCCKHGNGYYTIYLDNVRLVHVTHFSSSNTDLINVGYDPTPDMTDRDHAYLLAHNKRRKKWHRMYNVSYVPMQWSPKLAEMALKWANELLNDCDSSGIEHEPGVVEGENLAKNHGNGGWGQLYPPDNIVRRWVEFEETWPWPENAHLTQALWRASKYLGCGESVKDWRGGYCRVQVCRYSKSGNCDMGHNNSTGETDWLSPMLALNSPCEPSCPPEGCY</sequence>
<evidence type="ECO:0000313" key="3">
    <source>
        <dbReference type="EMBL" id="KAL3782000.1"/>
    </source>
</evidence>
<dbReference type="Pfam" id="PF00188">
    <property type="entry name" value="CAP"/>
    <property type="match status" value="1"/>
</dbReference>
<dbReference type="InterPro" id="IPR014044">
    <property type="entry name" value="CAP_dom"/>
</dbReference>
<gene>
    <name evidence="3" type="ORF">ACHAWO_013665</name>
</gene>
<feature type="chain" id="PRO_5044789511" description="SCP domain-containing protein" evidence="1">
    <location>
        <begin position="23"/>
        <end position="502"/>
    </location>
</feature>
<feature type="domain" description="SCP" evidence="2">
    <location>
        <begin position="328"/>
        <end position="471"/>
    </location>
</feature>
<keyword evidence="1" id="KW-0732">Signal</keyword>
<dbReference type="PRINTS" id="PR00837">
    <property type="entry name" value="V5TPXLIKE"/>
</dbReference>
<reference evidence="3 4" key="1">
    <citation type="submission" date="2024-10" db="EMBL/GenBank/DDBJ databases">
        <title>Updated reference genomes for cyclostephanoid diatoms.</title>
        <authorList>
            <person name="Roberts W.R."/>
            <person name="Alverson A.J."/>
        </authorList>
    </citation>
    <scope>NUCLEOTIDE SEQUENCE [LARGE SCALE GENOMIC DNA]</scope>
    <source>
        <strain evidence="3 4">AJA010-31</strain>
    </source>
</reference>
<dbReference type="AlphaFoldDB" id="A0ABD3P161"/>
<evidence type="ECO:0000259" key="2">
    <source>
        <dbReference type="SMART" id="SM00198"/>
    </source>
</evidence>
<protein>
    <recommendedName>
        <fullName evidence="2">SCP domain-containing protein</fullName>
    </recommendedName>
</protein>
<dbReference type="EMBL" id="JALLPJ020000824">
    <property type="protein sequence ID" value="KAL3782000.1"/>
    <property type="molecule type" value="Genomic_DNA"/>
</dbReference>
<dbReference type="Gene3D" id="3.40.33.10">
    <property type="entry name" value="CAP"/>
    <property type="match status" value="1"/>
</dbReference>
<keyword evidence="4" id="KW-1185">Reference proteome</keyword>
<comment type="caution">
    <text evidence="3">The sequence shown here is derived from an EMBL/GenBank/DDBJ whole genome shotgun (WGS) entry which is preliminary data.</text>
</comment>
<proteinExistence type="predicted"/>
<feature type="signal peptide" evidence="1">
    <location>
        <begin position="1"/>
        <end position="22"/>
    </location>
</feature>
<dbReference type="FunFam" id="3.40.33.10:FF:000029">
    <property type="entry name" value="Predicted protein"/>
    <property type="match status" value="1"/>
</dbReference>
<dbReference type="SMART" id="SM00198">
    <property type="entry name" value="SCP"/>
    <property type="match status" value="1"/>
</dbReference>
<name>A0ABD3P161_9STRA</name>
<organism evidence="3 4">
    <name type="scientific">Cyclotella atomus</name>
    <dbReference type="NCBI Taxonomy" id="382360"/>
    <lineage>
        <taxon>Eukaryota</taxon>
        <taxon>Sar</taxon>
        <taxon>Stramenopiles</taxon>
        <taxon>Ochrophyta</taxon>
        <taxon>Bacillariophyta</taxon>
        <taxon>Coscinodiscophyceae</taxon>
        <taxon>Thalassiosirophycidae</taxon>
        <taxon>Stephanodiscales</taxon>
        <taxon>Stephanodiscaceae</taxon>
        <taxon>Cyclotella</taxon>
    </lineage>
</organism>
<dbReference type="SUPFAM" id="SSF55797">
    <property type="entry name" value="PR-1-like"/>
    <property type="match status" value="1"/>
</dbReference>
<evidence type="ECO:0000256" key="1">
    <source>
        <dbReference type="SAM" id="SignalP"/>
    </source>
</evidence>
<dbReference type="InterPro" id="IPR035940">
    <property type="entry name" value="CAP_sf"/>
</dbReference>